<keyword evidence="2" id="KW-1185">Reference proteome</keyword>
<dbReference type="InterPro" id="IPR038765">
    <property type="entry name" value="Papain-like_cys_pep_sf"/>
</dbReference>
<dbReference type="SUPFAM" id="SSF54001">
    <property type="entry name" value="Cysteine proteinases"/>
    <property type="match status" value="1"/>
</dbReference>
<evidence type="ECO:0000313" key="1">
    <source>
        <dbReference type="EMBL" id="CEG45759.1"/>
    </source>
</evidence>
<dbReference type="OMA" id="GGTHWIA"/>
<dbReference type="OrthoDB" id="170067at2759"/>
<name>A0A0P1AUE4_PLAHL</name>
<reference evidence="2" key="1">
    <citation type="submission" date="2014-09" db="EMBL/GenBank/DDBJ databases">
        <authorList>
            <person name="Sharma Rahul"/>
            <person name="Thines Marco"/>
        </authorList>
    </citation>
    <scope>NUCLEOTIDE SEQUENCE [LARGE SCALE GENOMIC DNA]</scope>
</reference>
<accession>A0A0P1AUE4</accession>
<evidence type="ECO:0000313" key="2">
    <source>
        <dbReference type="Proteomes" id="UP000054928"/>
    </source>
</evidence>
<protein>
    <submittedName>
        <fullName evidence="1">Uncharacterized protein</fullName>
    </submittedName>
</protein>
<organism evidence="1 2">
    <name type="scientific">Plasmopara halstedii</name>
    <name type="common">Downy mildew of sunflower</name>
    <dbReference type="NCBI Taxonomy" id="4781"/>
    <lineage>
        <taxon>Eukaryota</taxon>
        <taxon>Sar</taxon>
        <taxon>Stramenopiles</taxon>
        <taxon>Oomycota</taxon>
        <taxon>Peronosporomycetes</taxon>
        <taxon>Peronosporales</taxon>
        <taxon>Peronosporaceae</taxon>
        <taxon>Plasmopara</taxon>
    </lineage>
</organism>
<proteinExistence type="predicted"/>
<dbReference type="EMBL" id="CCYD01001640">
    <property type="protein sequence ID" value="CEG45759.1"/>
    <property type="molecule type" value="Genomic_DNA"/>
</dbReference>
<dbReference type="AlphaFoldDB" id="A0A0P1AUE4"/>
<sequence length="135" mass="15411">MSEKRIIKLSRTTDDQLMKLADSLRVKVDQIDFKQILDKNKDYCIINMGNPMIGGTHWLAVSNKDKVYFDPLNLPRPKVIPKDYSYRKIGVQTLVLVTVVVSQCCSCTIYSMGKWMTSTSSSNNTFDLERKGIII</sequence>
<dbReference type="RefSeq" id="XP_024582128.1">
    <property type="nucleotide sequence ID" value="XM_024716539.1"/>
</dbReference>
<dbReference type="GeneID" id="36397090"/>
<dbReference type="Proteomes" id="UP000054928">
    <property type="component" value="Unassembled WGS sequence"/>
</dbReference>